<accession>A0A2A9D1H7</accession>
<feature type="region of interest" description="Disordered" evidence="1">
    <location>
        <begin position="72"/>
        <end position="94"/>
    </location>
</feature>
<dbReference type="InterPro" id="IPR025323">
    <property type="entry name" value="DUF4229"/>
</dbReference>
<evidence type="ECO:0000313" key="4">
    <source>
        <dbReference type="Proteomes" id="UP000224915"/>
    </source>
</evidence>
<feature type="transmembrane region" description="Helical" evidence="2">
    <location>
        <begin position="36"/>
        <end position="54"/>
    </location>
</feature>
<organism evidence="3 4">
    <name type="scientific">Serinibacter salmoneus</name>
    <dbReference type="NCBI Taxonomy" id="556530"/>
    <lineage>
        <taxon>Bacteria</taxon>
        <taxon>Bacillati</taxon>
        <taxon>Actinomycetota</taxon>
        <taxon>Actinomycetes</taxon>
        <taxon>Micrococcales</taxon>
        <taxon>Beutenbergiaceae</taxon>
        <taxon>Serinibacter</taxon>
    </lineage>
</organism>
<dbReference type="Proteomes" id="UP000224915">
    <property type="component" value="Unassembled WGS sequence"/>
</dbReference>
<dbReference type="AlphaFoldDB" id="A0A2A9D1H7"/>
<sequence length="94" mass="10244">MRDYPGGVPLLRYTLLRLAVLVLACGLTWLLGLRGWLWIVAAVLIAGAVSYLVLPRQRVAAVTALENRAATRKRAQRRDEDADAEDAAIDGTEG</sequence>
<protein>
    <submittedName>
        <fullName evidence="3">Uncharacterized protein DUF4229</fullName>
    </submittedName>
</protein>
<keyword evidence="2" id="KW-0812">Transmembrane</keyword>
<dbReference type="Pfam" id="PF14012">
    <property type="entry name" value="DUF4229"/>
    <property type="match status" value="1"/>
</dbReference>
<reference evidence="3 4" key="1">
    <citation type="submission" date="2017-10" db="EMBL/GenBank/DDBJ databases">
        <title>Sequencing the genomes of 1000 actinobacteria strains.</title>
        <authorList>
            <person name="Klenk H.-P."/>
        </authorList>
    </citation>
    <scope>NUCLEOTIDE SEQUENCE [LARGE SCALE GENOMIC DNA]</scope>
    <source>
        <strain evidence="3 4">DSM 21801</strain>
    </source>
</reference>
<feature type="compositionally biased region" description="Acidic residues" evidence="1">
    <location>
        <begin position="81"/>
        <end position="94"/>
    </location>
</feature>
<keyword evidence="2" id="KW-1133">Transmembrane helix</keyword>
<feature type="transmembrane region" description="Helical" evidence="2">
    <location>
        <begin position="12"/>
        <end position="30"/>
    </location>
</feature>
<evidence type="ECO:0000256" key="2">
    <source>
        <dbReference type="SAM" id="Phobius"/>
    </source>
</evidence>
<evidence type="ECO:0000313" key="3">
    <source>
        <dbReference type="EMBL" id="PFG20568.1"/>
    </source>
</evidence>
<keyword evidence="2" id="KW-0472">Membrane</keyword>
<comment type="caution">
    <text evidence="3">The sequence shown here is derived from an EMBL/GenBank/DDBJ whole genome shotgun (WGS) entry which is preliminary data.</text>
</comment>
<name>A0A2A9D1H7_9MICO</name>
<gene>
    <name evidence="3" type="ORF">ATL40_2173</name>
</gene>
<proteinExistence type="predicted"/>
<dbReference type="EMBL" id="PDJD01000001">
    <property type="protein sequence ID" value="PFG20568.1"/>
    <property type="molecule type" value="Genomic_DNA"/>
</dbReference>
<evidence type="ECO:0000256" key="1">
    <source>
        <dbReference type="SAM" id="MobiDB-lite"/>
    </source>
</evidence>
<keyword evidence="4" id="KW-1185">Reference proteome</keyword>